<dbReference type="KEGG" id="bvi:Bcep1808_6753"/>
<keyword evidence="3" id="KW-0614">Plasmid</keyword>
<accession>A4JTN8</accession>
<keyword evidence="2" id="KW-1133">Transmembrane helix</keyword>
<feature type="transmembrane region" description="Helical" evidence="2">
    <location>
        <begin position="45"/>
        <end position="66"/>
    </location>
</feature>
<feature type="compositionally biased region" description="Low complexity" evidence="1">
    <location>
        <begin position="22"/>
        <end position="38"/>
    </location>
</feature>
<dbReference type="EMBL" id="CP000617">
    <property type="protein sequence ID" value="ABO59641.1"/>
    <property type="molecule type" value="Genomic_DNA"/>
</dbReference>
<sequence>MSDQNQLPTEERKEPTVSGAQPTRATDASTADATATASRAPAGGVSLVTVVVVSALLAAFSGVLSWQFSIANKQQAPQFVTLDAAKLVAMQAKTSLSQPGMTAEQAAKEGQQFVQRLNQTLDEYTQAGIPVLNASVVLNSPGQSDITAQVAQKLGLKME</sequence>
<gene>
    <name evidence="3" type="ordered locus">Bcep1808_6753</name>
</gene>
<feature type="region of interest" description="Disordered" evidence="1">
    <location>
        <begin position="1"/>
        <end position="38"/>
    </location>
</feature>
<dbReference type="Proteomes" id="UP000002287">
    <property type="component" value="Plasmid pBVIE01"/>
</dbReference>
<geneLocation type="plasmid" evidence="3 4">
    <name>pBVIE01</name>
</geneLocation>
<name>A4JTN8_BURVG</name>
<keyword evidence="2" id="KW-0472">Membrane</keyword>
<evidence type="ECO:0000256" key="2">
    <source>
        <dbReference type="SAM" id="Phobius"/>
    </source>
</evidence>
<protein>
    <submittedName>
        <fullName evidence="3">Uncharacterized protein</fullName>
    </submittedName>
</protein>
<proteinExistence type="predicted"/>
<dbReference type="HOGENOM" id="CLU_140197_0_0_4"/>
<reference evidence="3 4" key="1">
    <citation type="submission" date="2007-03" db="EMBL/GenBank/DDBJ databases">
        <title>Complete sequence of plasmid pBVIE01 of Burkholderia vietnamiensis G4.</title>
        <authorList>
            <consortium name="US DOE Joint Genome Institute"/>
            <person name="Copeland A."/>
            <person name="Lucas S."/>
            <person name="Lapidus A."/>
            <person name="Barry K."/>
            <person name="Detter J.C."/>
            <person name="Glavina del Rio T."/>
            <person name="Hammon N."/>
            <person name="Israni S."/>
            <person name="Dalin E."/>
            <person name="Tice H."/>
            <person name="Pitluck S."/>
            <person name="Chain P."/>
            <person name="Malfatti S."/>
            <person name="Shin M."/>
            <person name="Vergez L."/>
            <person name="Schmutz J."/>
            <person name="Larimer F."/>
            <person name="Land M."/>
            <person name="Hauser L."/>
            <person name="Kyrpides N."/>
            <person name="Tiedje J."/>
            <person name="Richardson P."/>
        </authorList>
    </citation>
    <scope>NUCLEOTIDE SEQUENCE [LARGE SCALE GENOMIC DNA]</scope>
    <source>
        <strain evidence="4">G4 / LMG 22486</strain>
        <plasmid evidence="3 4">pBVIE01</plasmid>
    </source>
</reference>
<evidence type="ECO:0000256" key="1">
    <source>
        <dbReference type="SAM" id="MobiDB-lite"/>
    </source>
</evidence>
<evidence type="ECO:0000313" key="3">
    <source>
        <dbReference type="EMBL" id="ABO59641.1"/>
    </source>
</evidence>
<evidence type="ECO:0000313" key="4">
    <source>
        <dbReference type="Proteomes" id="UP000002287"/>
    </source>
</evidence>
<dbReference type="AlphaFoldDB" id="A4JTN8"/>
<organism evidence="3 4">
    <name type="scientific">Burkholderia vietnamiensis (strain G4 / LMG 22486)</name>
    <name type="common">Burkholderia cepacia (strain R1808)</name>
    <dbReference type="NCBI Taxonomy" id="269482"/>
    <lineage>
        <taxon>Bacteria</taxon>
        <taxon>Pseudomonadati</taxon>
        <taxon>Pseudomonadota</taxon>
        <taxon>Betaproteobacteria</taxon>
        <taxon>Burkholderiales</taxon>
        <taxon>Burkholderiaceae</taxon>
        <taxon>Burkholderia</taxon>
        <taxon>Burkholderia cepacia complex</taxon>
    </lineage>
</organism>
<keyword evidence="2" id="KW-0812">Transmembrane</keyword>